<proteinExistence type="predicted"/>
<dbReference type="AlphaFoldDB" id="A0A4U9Z2V3"/>
<evidence type="ECO:0000256" key="1">
    <source>
        <dbReference type="SAM" id="Coils"/>
    </source>
</evidence>
<sequence length="475" mass="55200">MKFKLLKVINGYESKLFEFGEKTEIHSDINSVGKSTLLRLLFYAMGYPIPSTKKIRFSKLQTKLVLETEKEIILSRRDNNISLEIEGVTENLELPRDLYYILGKVFETNNINVLESLLGCIYLDQDKGWTLLNRGTVIGGIKFKVETLIEGISEKDIANLKIEVEKITSELKRLKELQKIVLFQSENFNLMEQSNFQSNKSSDIEKDILIVRSNKNELLKKLSTLKELATKNEGYLSYIESLGLSVRCSTGAIVELSRDNILGFDDIQKIIDLRIFHLNQEIDKLSKREIELKQEIENSQYLVRVENPIKLFEQRLQLIVAPREIIEDEIRRLKKRKKELENYIKISLRDDTNQNLFDNILKFATKLGVEEYLNIDKNFVFTSDLKSLSGTVLHKLVFCYKMAYITEIQKYLGITLPIVLDSPSGREVDQKNIEDMFNILNTDFRYNQIIIASIFKYSEFDADKLIDIQESLLEQ</sequence>
<gene>
    <name evidence="2" type="ORF">NCTC11189_01181</name>
</gene>
<reference evidence="2 3" key="1">
    <citation type="submission" date="2019-05" db="EMBL/GenBank/DDBJ databases">
        <authorList>
            <consortium name="Pathogen Informatics"/>
        </authorList>
    </citation>
    <scope>NUCLEOTIDE SEQUENCE [LARGE SCALE GENOMIC DNA]</scope>
    <source>
        <strain evidence="2 3">NCTC11189</strain>
    </source>
</reference>
<organism evidence="2 3">
    <name type="scientific">Streptococcus mitis</name>
    <dbReference type="NCBI Taxonomy" id="28037"/>
    <lineage>
        <taxon>Bacteria</taxon>
        <taxon>Bacillati</taxon>
        <taxon>Bacillota</taxon>
        <taxon>Bacilli</taxon>
        <taxon>Lactobacillales</taxon>
        <taxon>Streptococcaceae</taxon>
        <taxon>Streptococcus</taxon>
        <taxon>Streptococcus mitis group</taxon>
    </lineage>
</organism>
<name>A0A4U9Z2V3_STRMT</name>
<evidence type="ECO:0000313" key="3">
    <source>
        <dbReference type="Proteomes" id="UP000387692"/>
    </source>
</evidence>
<dbReference type="RefSeq" id="WP_143952467.1">
    <property type="nucleotide sequence ID" value="NZ_CABEHV010000004.1"/>
</dbReference>
<feature type="coiled-coil region" evidence="1">
    <location>
        <begin position="323"/>
        <end position="350"/>
    </location>
</feature>
<evidence type="ECO:0000313" key="2">
    <source>
        <dbReference type="EMBL" id="VTS34373.1"/>
    </source>
</evidence>
<keyword evidence="1" id="KW-0175">Coiled coil</keyword>
<protein>
    <submittedName>
        <fullName evidence="2">Uncharacterized protein</fullName>
    </submittedName>
</protein>
<accession>A0A4U9Z2V3</accession>
<dbReference type="Proteomes" id="UP000387692">
    <property type="component" value="Unassembled WGS sequence"/>
</dbReference>
<dbReference type="EMBL" id="CABEHV010000004">
    <property type="protein sequence ID" value="VTS34373.1"/>
    <property type="molecule type" value="Genomic_DNA"/>
</dbReference>